<gene>
    <name evidence="1" type="ORF">KCQ71_14540</name>
</gene>
<dbReference type="RefSeq" id="WP_223407107.1">
    <property type="nucleotide sequence ID" value="NZ_JAGSHT010000013.1"/>
</dbReference>
<keyword evidence="2" id="KW-1185">Reference proteome</keyword>
<protein>
    <submittedName>
        <fullName evidence="1">Uncharacterized protein</fullName>
    </submittedName>
</protein>
<dbReference type="Proteomes" id="UP000826651">
    <property type="component" value="Unassembled WGS sequence"/>
</dbReference>
<evidence type="ECO:0000313" key="2">
    <source>
        <dbReference type="Proteomes" id="UP000826651"/>
    </source>
</evidence>
<proteinExistence type="predicted"/>
<accession>A0ABS7SAT0</accession>
<organism evidence="1 2">
    <name type="scientific">Occultella gossypii</name>
    <dbReference type="NCBI Taxonomy" id="2800820"/>
    <lineage>
        <taxon>Bacteria</taxon>
        <taxon>Bacillati</taxon>
        <taxon>Actinomycetota</taxon>
        <taxon>Actinomycetes</taxon>
        <taxon>Micrococcales</taxon>
        <taxon>Ruaniaceae</taxon>
        <taxon>Occultella</taxon>
    </lineage>
</organism>
<reference evidence="1 2" key="1">
    <citation type="submission" date="2021-04" db="EMBL/GenBank/DDBJ databases">
        <title>Ruania sp. nov., isolated from sandy soil of mangrove forest.</title>
        <authorList>
            <person name="Ge X."/>
            <person name="Huang R."/>
            <person name="Liu W."/>
        </authorList>
    </citation>
    <scope>NUCLEOTIDE SEQUENCE [LARGE SCALE GENOMIC DNA]</scope>
    <source>
        <strain evidence="1 2">N2-46</strain>
    </source>
</reference>
<comment type="caution">
    <text evidence="1">The sequence shown here is derived from an EMBL/GenBank/DDBJ whole genome shotgun (WGS) entry which is preliminary data.</text>
</comment>
<evidence type="ECO:0000313" key="1">
    <source>
        <dbReference type="EMBL" id="MBZ2197377.1"/>
    </source>
</evidence>
<dbReference type="EMBL" id="JAGSHT010000013">
    <property type="protein sequence ID" value="MBZ2197377.1"/>
    <property type="molecule type" value="Genomic_DNA"/>
</dbReference>
<name>A0ABS7SAT0_9MICO</name>
<sequence>MGVKEWWHRVSGQQGIAEAYQQLEVRSANEKLLEDGEMASPRRLAAETAVLEAADLLAAAQGMRWLAESDGHDGDALALLPLLRHDPYSGSSWLALLGFAERALYLYDEALGAVLDLLPVIGPTGVERRPRVELHRDGRVGVRALGESGAIALEYVFAADPPPGPDEAADIVAHAAAARPAHWDERTVVEPPAGRGDVVPGRLPTPWGRARWAAAQLACLQGRPVTIGALSRDWALLGTPVTSGAVWLGGAGARPDVDSVLDLLTPGALCFAMPLVEHREELGELLLGRGLGAVWFDGGSLVTGNVLAAAMLPGVPRLDR</sequence>